<accession>A0A1B8NWE5</accession>
<comment type="caution">
    <text evidence="1">The sequence shown here is derived from an EMBL/GenBank/DDBJ whole genome shotgun (WGS) entry which is preliminary data.</text>
</comment>
<dbReference type="EMBL" id="MAJD01000002">
    <property type="protein sequence ID" value="OBX34336.1"/>
    <property type="molecule type" value="Genomic_DNA"/>
</dbReference>
<name>A0A1B8NWE5_HALEL</name>
<dbReference type="AlphaFoldDB" id="A0A1B8NWE5"/>
<organism evidence="1 2">
    <name type="scientific">Halomonas elongata</name>
    <dbReference type="NCBI Taxonomy" id="2746"/>
    <lineage>
        <taxon>Bacteria</taxon>
        <taxon>Pseudomonadati</taxon>
        <taxon>Pseudomonadota</taxon>
        <taxon>Gammaproteobacteria</taxon>
        <taxon>Oceanospirillales</taxon>
        <taxon>Halomonadaceae</taxon>
        <taxon>Halomonas</taxon>
    </lineage>
</organism>
<evidence type="ECO:0000313" key="2">
    <source>
        <dbReference type="Proteomes" id="UP000092504"/>
    </source>
</evidence>
<dbReference type="Proteomes" id="UP000092504">
    <property type="component" value="Unassembled WGS sequence"/>
</dbReference>
<sequence>MNNNMSAQEARVKWSLVAIGIAGLSATPAVAQEGDGGVVREARPSKSVEDVLREEHTLFDNRFSIEPSINYSYSDRSKLALRAFSPWMRSFWES</sequence>
<protein>
    <submittedName>
        <fullName evidence="1">Uncharacterized protein</fullName>
    </submittedName>
</protein>
<gene>
    <name evidence="1" type="ORF">A8U91_03389</name>
</gene>
<dbReference type="PATRIC" id="fig|2746.7.peg.3487"/>
<evidence type="ECO:0000313" key="1">
    <source>
        <dbReference type="EMBL" id="OBX34336.1"/>
    </source>
</evidence>
<proteinExistence type="predicted"/>
<reference evidence="1 2" key="1">
    <citation type="submission" date="2016-06" db="EMBL/GenBank/DDBJ databases">
        <title>Genome sequence of halotolerant plant growth promoting strain of Halomonas elongata HEK1 isolated from salterns of Rann of Kutch, Gujarat, India.</title>
        <authorList>
            <person name="Gaba S."/>
            <person name="Singh R.N."/>
            <person name="Abrol S."/>
            <person name="Kaushik R."/>
            <person name="Saxena A.K."/>
        </authorList>
    </citation>
    <scope>NUCLEOTIDE SEQUENCE [LARGE SCALE GENOMIC DNA]</scope>
    <source>
        <strain evidence="1 2">HEK1</strain>
    </source>
</reference>